<evidence type="ECO:0000313" key="2">
    <source>
        <dbReference type="Proteomes" id="UP000594262"/>
    </source>
</evidence>
<keyword evidence="2" id="KW-1185">Reference proteome</keyword>
<sequence length="141" mass="16519">MRCTCLKNQVECSLKCRCHNCGNKKPSEKPKAKRRKRTPMSLTSTLAGTTSYEYGFYIGESFSNTKLPSLLHFFLEALIFHLSRQMKTDFDDLDRNFASAMLWGEYFKIKEQLCTAVEVDSRIMELDKNSYEYLFFSFEEI</sequence>
<evidence type="ECO:0000313" key="1">
    <source>
        <dbReference type="EnsemblMetazoa" id="CLYHEMP013057.1"/>
    </source>
</evidence>
<name>A0A7M5WTZ8_9CNID</name>
<dbReference type="AlphaFoldDB" id="A0A7M5WTZ8"/>
<proteinExistence type="predicted"/>
<dbReference type="EnsemblMetazoa" id="CLYHEMT013057.1">
    <property type="protein sequence ID" value="CLYHEMP013057.1"/>
    <property type="gene ID" value="CLYHEMG013057"/>
</dbReference>
<reference evidence="1" key="1">
    <citation type="submission" date="2021-01" db="UniProtKB">
        <authorList>
            <consortium name="EnsemblMetazoa"/>
        </authorList>
    </citation>
    <scope>IDENTIFICATION</scope>
</reference>
<dbReference type="Proteomes" id="UP000594262">
    <property type="component" value="Unplaced"/>
</dbReference>
<accession>A0A7M5WTZ8</accession>
<organism evidence="1 2">
    <name type="scientific">Clytia hemisphaerica</name>
    <dbReference type="NCBI Taxonomy" id="252671"/>
    <lineage>
        <taxon>Eukaryota</taxon>
        <taxon>Metazoa</taxon>
        <taxon>Cnidaria</taxon>
        <taxon>Hydrozoa</taxon>
        <taxon>Hydroidolina</taxon>
        <taxon>Leptothecata</taxon>
        <taxon>Obeliida</taxon>
        <taxon>Clytiidae</taxon>
        <taxon>Clytia</taxon>
    </lineage>
</organism>
<protein>
    <submittedName>
        <fullName evidence="1">Uncharacterized protein</fullName>
    </submittedName>
</protein>